<keyword evidence="5" id="KW-0449">Lipoprotein</keyword>
<evidence type="ECO:0000313" key="7">
    <source>
        <dbReference type="EMBL" id="QNM08193.1"/>
    </source>
</evidence>
<evidence type="ECO:0000256" key="6">
    <source>
        <dbReference type="SAM" id="SignalP"/>
    </source>
</evidence>
<evidence type="ECO:0000256" key="5">
    <source>
        <dbReference type="ARBA" id="ARBA00023288"/>
    </source>
</evidence>
<dbReference type="InterPro" id="IPR050490">
    <property type="entry name" value="Bact_solute-bd_prot1"/>
</dbReference>
<evidence type="ECO:0000256" key="1">
    <source>
        <dbReference type="ARBA" id="ARBA00022475"/>
    </source>
</evidence>
<feature type="chain" id="PRO_5038459336" evidence="6">
    <location>
        <begin position="20"/>
        <end position="442"/>
    </location>
</feature>
<dbReference type="EMBL" id="CP060635">
    <property type="protein sequence ID" value="QNM08193.1"/>
    <property type="molecule type" value="Genomic_DNA"/>
</dbReference>
<dbReference type="PANTHER" id="PTHR43649">
    <property type="entry name" value="ARABINOSE-BINDING PROTEIN-RELATED"/>
    <property type="match status" value="1"/>
</dbReference>
<keyword evidence="1" id="KW-1003">Cell membrane</keyword>
<dbReference type="Gene3D" id="3.40.190.10">
    <property type="entry name" value="Periplasmic binding protein-like II"/>
    <property type="match status" value="1"/>
</dbReference>
<evidence type="ECO:0000256" key="2">
    <source>
        <dbReference type="ARBA" id="ARBA00022729"/>
    </source>
</evidence>
<dbReference type="KEGG" id="whj:H9Q79_15075"/>
<protein>
    <submittedName>
        <fullName evidence="7">Extracellular solute-binding protein</fullName>
    </submittedName>
</protein>
<keyword evidence="3" id="KW-0472">Membrane</keyword>
<evidence type="ECO:0000256" key="4">
    <source>
        <dbReference type="ARBA" id="ARBA00023139"/>
    </source>
</evidence>
<evidence type="ECO:0000313" key="8">
    <source>
        <dbReference type="Proteomes" id="UP000515860"/>
    </source>
</evidence>
<dbReference type="AlphaFoldDB" id="A0A7G9GBL1"/>
<name>A0A7G9GBL1_9FIRM</name>
<feature type="signal peptide" evidence="6">
    <location>
        <begin position="1"/>
        <end position="19"/>
    </location>
</feature>
<keyword evidence="4" id="KW-0564">Palmitate</keyword>
<dbReference type="InterPro" id="IPR006059">
    <property type="entry name" value="SBP"/>
</dbReference>
<dbReference type="Pfam" id="PF01547">
    <property type="entry name" value="SBP_bac_1"/>
    <property type="match status" value="1"/>
</dbReference>
<evidence type="ECO:0000256" key="3">
    <source>
        <dbReference type="ARBA" id="ARBA00023136"/>
    </source>
</evidence>
<sequence length="442" mass="49415">MRMKWLCMALAAAVCLNLAGCAPGQKKAVKQVTLTIKTPPIGFGTVPGLGEKESYDLFVAAAEKFSAQYDTYEVSFEISKYDYLDEKEQLADKQGTDEAADIYYSGSWNTPSYVARGWLVPLDDIVDDELRKDIDETIWEQNTIGGKVYIMPFQQLQNTLIVNRTMMKEAGLEEYIPEGDEIAHWSTEEFDTILHALGDSLTEDNQFAFMMYAANNQGDSHIMTLLRAFGGTLYDENGNFHVNTPEGIAALEWIQELNTQGITPKGSENLELLDCVNLFYNGQLAICLGNLTNLWDAWNKGLDVFAANFPSMDGEGYCTSSTNGFCVFDNGDADRIQAAKDFIRFIYTDDELMNYALGTLPVNQSVIREHKGEIRMLQEYGGNMANSVDNIRNSLGWQGVRDVFYKNIQNLLRGNRTPEETAADIDDSCNAALKQGREEAKT</sequence>
<dbReference type="RefSeq" id="WP_118647627.1">
    <property type="nucleotide sequence ID" value="NZ_CP060635.1"/>
</dbReference>
<keyword evidence="8" id="KW-1185">Reference proteome</keyword>
<dbReference type="Proteomes" id="UP000515860">
    <property type="component" value="Chromosome"/>
</dbReference>
<gene>
    <name evidence="7" type="ORF">H9Q79_15075</name>
</gene>
<organism evidence="7 8">
    <name type="scientific">Wansuia hejianensis</name>
    <dbReference type="NCBI Taxonomy" id="2763667"/>
    <lineage>
        <taxon>Bacteria</taxon>
        <taxon>Bacillati</taxon>
        <taxon>Bacillota</taxon>
        <taxon>Clostridia</taxon>
        <taxon>Lachnospirales</taxon>
        <taxon>Lachnospiraceae</taxon>
        <taxon>Wansuia</taxon>
    </lineage>
</organism>
<keyword evidence="2 6" id="KW-0732">Signal</keyword>
<dbReference type="PANTHER" id="PTHR43649:SF33">
    <property type="entry name" value="POLYGALACTURONAN_RHAMNOGALACTURONAN-BINDING PROTEIN YTCQ"/>
    <property type="match status" value="1"/>
</dbReference>
<reference evidence="7 8" key="1">
    <citation type="submission" date="2020-08" db="EMBL/GenBank/DDBJ databases">
        <authorList>
            <person name="Liu C."/>
            <person name="Sun Q."/>
        </authorList>
    </citation>
    <scope>NUCLEOTIDE SEQUENCE [LARGE SCALE GENOMIC DNA]</scope>
    <source>
        <strain evidence="7 8">NSJ-29</strain>
    </source>
</reference>
<proteinExistence type="predicted"/>
<accession>A0A7G9GBL1</accession>
<dbReference type="SUPFAM" id="SSF53850">
    <property type="entry name" value="Periplasmic binding protein-like II"/>
    <property type="match status" value="1"/>
</dbReference>